<evidence type="ECO:0000256" key="9">
    <source>
        <dbReference type="ARBA" id="ARBA00029443"/>
    </source>
</evidence>
<dbReference type="GO" id="GO:0031177">
    <property type="term" value="F:phosphopantetheine binding"/>
    <property type="evidence" value="ECO:0007669"/>
    <property type="project" value="InterPro"/>
</dbReference>
<dbReference type="Gene3D" id="3.30.70.3290">
    <property type="match status" value="1"/>
</dbReference>
<evidence type="ECO:0000259" key="14">
    <source>
        <dbReference type="PROSITE" id="PS52019"/>
    </source>
</evidence>
<dbReference type="Pfam" id="PF07993">
    <property type="entry name" value="NAD_binding_4"/>
    <property type="match status" value="1"/>
</dbReference>
<evidence type="ECO:0000259" key="12">
    <source>
        <dbReference type="PROSITE" id="PS50075"/>
    </source>
</evidence>
<evidence type="ECO:0000256" key="10">
    <source>
        <dbReference type="PROSITE-ProRule" id="PRU01363"/>
    </source>
</evidence>
<dbReference type="InterPro" id="IPR032821">
    <property type="entry name" value="PKS_assoc"/>
</dbReference>
<dbReference type="GO" id="GO:0008168">
    <property type="term" value="F:methyltransferase activity"/>
    <property type="evidence" value="ECO:0007669"/>
    <property type="project" value="UniProtKB-KW"/>
</dbReference>
<dbReference type="Gene3D" id="3.90.180.10">
    <property type="entry name" value="Medium-chain alcohol dehydrogenases, catalytic domain"/>
    <property type="match status" value="2"/>
</dbReference>
<dbReference type="PROSITE" id="PS52019">
    <property type="entry name" value="PKS_MFAS_DH"/>
    <property type="match status" value="1"/>
</dbReference>
<dbReference type="Pfam" id="PF02801">
    <property type="entry name" value="Ketoacyl-synt_C"/>
    <property type="match status" value="1"/>
</dbReference>
<dbReference type="PROSITE" id="PS00606">
    <property type="entry name" value="KS3_1"/>
    <property type="match status" value="1"/>
</dbReference>
<dbReference type="SMART" id="SM00826">
    <property type="entry name" value="PKS_DH"/>
    <property type="match status" value="1"/>
</dbReference>
<dbReference type="Gene3D" id="1.10.1200.10">
    <property type="entry name" value="ACP-like"/>
    <property type="match status" value="2"/>
</dbReference>
<dbReference type="InterPro" id="IPR045851">
    <property type="entry name" value="AMP-bd_C_sf"/>
</dbReference>
<dbReference type="CDD" id="cd05930">
    <property type="entry name" value="A_NRPS"/>
    <property type="match status" value="1"/>
</dbReference>
<dbReference type="Gene3D" id="3.30.559.10">
    <property type="entry name" value="Chloramphenicol acetyltransferase-like domain"/>
    <property type="match status" value="1"/>
</dbReference>
<dbReference type="CDD" id="cd00833">
    <property type="entry name" value="PKS"/>
    <property type="match status" value="1"/>
</dbReference>
<dbReference type="InterPro" id="IPR036291">
    <property type="entry name" value="NAD(P)-bd_dom_sf"/>
</dbReference>
<keyword evidence="16" id="KW-1185">Reference proteome</keyword>
<dbReference type="Gene3D" id="3.40.366.10">
    <property type="entry name" value="Malonyl-Coenzyme A Acyl Carrier Protein, domain 2"/>
    <property type="match status" value="1"/>
</dbReference>
<dbReference type="InterPro" id="IPR016039">
    <property type="entry name" value="Thiolase-like"/>
</dbReference>
<proteinExistence type="inferred from homology"/>
<evidence type="ECO:0000256" key="1">
    <source>
        <dbReference type="ARBA" id="ARBA00022450"/>
    </source>
</evidence>
<keyword evidence="5" id="KW-0808">Transferase</keyword>
<dbReference type="Pfam" id="PF21089">
    <property type="entry name" value="PKS_DH_N"/>
    <property type="match status" value="1"/>
</dbReference>
<organism evidence="15 16">
    <name type="scientific">[Torrubiella] hemipterigena</name>
    <dbReference type="NCBI Taxonomy" id="1531966"/>
    <lineage>
        <taxon>Eukaryota</taxon>
        <taxon>Fungi</taxon>
        <taxon>Dikarya</taxon>
        <taxon>Ascomycota</taxon>
        <taxon>Pezizomycotina</taxon>
        <taxon>Sordariomycetes</taxon>
        <taxon>Hypocreomycetidae</taxon>
        <taxon>Hypocreales</taxon>
        <taxon>Clavicipitaceae</taxon>
        <taxon>Clavicipitaceae incertae sedis</taxon>
        <taxon>'Torrubiella' clade</taxon>
    </lineage>
</organism>
<dbReference type="InterPro" id="IPR036736">
    <property type="entry name" value="ACP-like_sf"/>
</dbReference>
<dbReference type="Pfam" id="PF23297">
    <property type="entry name" value="ACP_SdgA_C"/>
    <property type="match status" value="1"/>
</dbReference>
<dbReference type="EMBL" id="CDHN01000004">
    <property type="protein sequence ID" value="CEJ91944.1"/>
    <property type="molecule type" value="Genomic_DNA"/>
</dbReference>
<dbReference type="SUPFAM" id="SSF53901">
    <property type="entry name" value="Thiolase-like"/>
    <property type="match status" value="1"/>
</dbReference>
<dbReference type="HOGENOM" id="CLU_000022_37_9_1"/>
<dbReference type="Pfam" id="PF00109">
    <property type="entry name" value="ketoacyl-synt"/>
    <property type="match status" value="1"/>
</dbReference>
<dbReference type="Gene3D" id="3.40.50.720">
    <property type="entry name" value="NAD(P)-binding Rossmann-like Domain"/>
    <property type="match status" value="3"/>
</dbReference>
<reference evidence="15 16" key="1">
    <citation type="journal article" date="2015" name="Genome Announc.">
        <title>Draft Genome Sequence and Gene Annotation of the Entomopathogenic Fungus Verticillium hemipterigenum.</title>
        <authorList>
            <person name="Horn F."/>
            <person name="Habel A."/>
            <person name="Scharf D.H."/>
            <person name="Dworschak J."/>
            <person name="Brakhage A.A."/>
            <person name="Guthke R."/>
            <person name="Hertweck C."/>
            <person name="Linde J."/>
        </authorList>
    </citation>
    <scope>NUCLEOTIDE SEQUENCE [LARGE SCALE GENOMIC DNA]</scope>
</reference>
<dbReference type="InterPro" id="IPR050091">
    <property type="entry name" value="PKS_NRPS_Biosynth_Enz"/>
</dbReference>
<evidence type="ECO:0000256" key="2">
    <source>
        <dbReference type="ARBA" id="ARBA00022553"/>
    </source>
</evidence>
<dbReference type="InterPro" id="IPR020807">
    <property type="entry name" value="PKS_DH"/>
</dbReference>
<dbReference type="GO" id="GO:0004315">
    <property type="term" value="F:3-oxoacyl-[acyl-carrier-protein] synthase activity"/>
    <property type="evidence" value="ECO:0007669"/>
    <property type="project" value="InterPro"/>
</dbReference>
<dbReference type="InterPro" id="IPR016036">
    <property type="entry name" value="Malonyl_transacylase_ACP-bd"/>
</dbReference>
<feature type="region of interest" description="C-terminal hotdog fold" evidence="10">
    <location>
        <begin position="1083"/>
        <end position="1236"/>
    </location>
</feature>
<feature type="compositionally biased region" description="Polar residues" evidence="11">
    <location>
        <begin position="7"/>
        <end position="29"/>
    </location>
</feature>
<feature type="domain" description="Carrier" evidence="12">
    <location>
        <begin position="3222"/>
        <end position="3297"/>
    </location>
</feature>
<dbReference type="InterPro" id="IPR023213">
    <property type="entry name" value="CAT-like_dom_sf"/>
</dbReference>
<dbReference type="SUPFAM" id="SSF47336">
    <property type="entry name" value="ACP-like"/>
    <property type="match status" value="2"/>
</dbReference>
<dbReference type="InterPro" id="IPR018201">
    <property type="entry name" value="Ketoacyl_synth_AS"/>
</dbReference>
<evidence type="ECO:0000256" key="11">
    <source>
        <dbReference type="SAM" id="MobiDB-lite"/>
    </source>
</evidence>
<dbReference type="OrthoDB" id="329835at2759"/>
<evidence type="ECO:0000256" key="5">
    <source>
        <dbReference type="ARBA" id="ARBA00022679"/>
    </source>
</evidence>
<dbReference type="InterPro" id="IPR020841">
    <property type="entry name" value="PKS_Beta-ketoAc_synthase_dom"/>
</dbReference>
<keyword evidence="4" id="KW-0489">Methyltransferase</keyword>
<evidence type="ECO:0000256" key="7">
    <source>
        <dbReference type="ARBA" id="ARBA00023002"/>
    </source>
</evidence>
<dbReference type="Gene3D" id="3.30.300.30">
    <property type="match status" value="1"/>
</dbReference>
<dbReference type="Pfam" id="PF00668">
    <property type="entry name" value="Condensation"/>
    <property type="match status" value="1"/>
</dbReference>
<feature type="compositionally biased region" description="Polar residues" evidence="11">
    <location>
        <begin position="2168"/>
        <end position="2180"/>
    </location>
</feature>
<dbReference type="InterPro" id="IPR010071">
    <property type="entry name" value="AA_adenyl_dom"/>
</dbReference>
<dbReference type="Pfam" id="PF00698">
    <property type="entry name" value="Acyl_transf_1"/>
    <property type="match status" value="1"/>
</dbReference>
<dbReference type="PANTHER" id="PTHR43775:SF20">
    <property type="entry name" value="HYBRID PKS-NRPS SYNTHETASE APDA"/>
    <property type="match status" value="1"/>
</dbReference>
<evidence type="ECO:0000259" key="13">
    <source>
        <dbReference type="PROSITE" id="PS52004"/>
    </source>
</evidence>
<feature type="domain" description="Carrier" evidence="12">
    <location>
        <begin position="2081"/>
        <end position="2162"/>
    </location>
</feature>
<dbReference type="Pfam" id="PF00501">
    <property type="entry name" value="AMP-binding"/>
    <property type="match status" value="1"/>
</dbReference>
<dbReference type="GO" id="GO:0016874">
    <property type="term" value="F:ligase activity"/>
    <property type="evidence" value="ECO:0007669"/>
    <property type="project" value="UniProtKB-KW"/>
</dbReference>
<dbReference type="Pfam" id="PF16197">
    <property type="entry name" value="KAsynt_C_assoc"/>
    <property type="match status" value="1"/>
</dbReference>
<dbReference type="STRING" id="1531966.A0A0A1TAY5"/>
<comment type="caution">
    <text evidence="10">Lacks conserved residue(s) required for the propagation of feature annotation.</text>
</comment>
<dbReference type="InterPro" id="IPR049900">
    <property type="entry name" value="PKS_mFAS_DH"/>
</dbReference>
<dbReference type="PANTHER" id="PTHR43775">
    <property type="entry name" value="FATTY ACID SYNTHASE"/>
    <property type="match status" value="1"/>
</dbReference>
<dbReference type="Gene3D" id="3.40.50.12780">
    <property type="entry name" value="N-terminal domain of ligase-like"/>
    <property type="match status" value="1"/>
</dbReference>
<dbReference type="InterPro" id="IPR042104">
    <property type="entry name" value="PKS_dehydratase_sf"/>
</dbReference>
<dbReference type="SMART" id="SM00823">
    <property type="entry name" value="PKS_PP"/>
    <property type="match status" value="2"/>
</dbReference>
<dbReference type="InterPro" id="IPR049551">
    <property type="entry name" value="PKS_DH_C"/>
</dbReference>
<protein>
    <recommendedName>
        <fullName evidence="17">Carrier domain-containing protein</fullName>
    </recommendedName>
</protein>
<dbReference type="SMART" id="SM00825">
    <property type="entry name" value="PKS_KS"/>
    <property type="match status" value="1"/>
</dbReference>
<dbReference type="GO" id="GO:0004312">
    <property type="term" value="F:fatty acid synthase activity"/>
    <property type="evidence" value="ECO:0007669"/>
    <property type="project" value="TreeGrafter"/>
</dbReference>
<evidence type="ECO:0000256" key="8">
    <source>
        <dbReference type="ARBA" id="ARBA00023268"/>
    </source>
</evidence>
<dbReference type="FunFam" id="3.40.47.10:FF:000019">
    <property type="entry name" value="Polyketide synthase type I"/>
    <property type="match status" value="1"/>
</dbReference>
<dbReference type="InterPro" id="IPR009081">
    <property type="entry name" value="PP-bd_ACP"/>
</dbReference>
<sequence length="3739" mass="408821">MNHTEQETSNMSPSTQKVTVNPGTNTSEPNAIIGAACRVPGATNPHALWKMLEEKRDVQRKMPTERYNVDGFYHPVNTNKGTTNARYGYYLDQGIDQFDASFFNISGKEAEAMDPQQRLLLEVVYEALEDAGITLDEIRGTRTAVYAGSFTYDYQYMTNRDLTYYPKYSITGNLAQTILANRVSFFFDLHGPSVQIDTACSSGLTALHLGCQSLLSGESDMAIICGTALHFDPTIFVTMSDFGMLSTDGRCRHFDAAGSGYVRGDGICAVILKRQRDAEGNNDTIRAIIRGTGANHDGTKEGITLPNPTAQADLVRRVYHDAGISPQDTGYFEAHGTGTKAGDPREAQGIGAVFAASRTEPLYVGSIKTNIGHLEGASGLAGVIKAMMSVEKGKILPNMHFNTPNPNIDFAGLKIKVPESVIDWAPTSGIRRASVNSFGFGGSNVHAVLENYVGPLANEPPQDQPARAYLLPLSSHTEKAGSLLQQSLSQYMKQNADTSARDLVFSYTNRRTVHGFRSFAVGRNLQELEKNTETLQPQATWKRAEDNIRLGFIFTGQGAQWYAMGRQLIEEHPLFRQSLVECQNVLMTLPDAPAWSVLDELTKSETESRLSKSEFSQPLCTAVQIALVDLLASWGIRPASVAGHSSGEIAAAYAAGSLSKRDTIICAYYRGLYMSKGLGGAAGRMMAVGLTEAEANAELADFQGKASIAAVNSPSSITLSGDEDAILAIKARLDERKAFARLLQVEQAFHSHHMIPLAPAFKDAVSGTPGFEADEATVRMFSSVTGRDSSARPMDASYWADNMTGRVRFSDAVTGMVLDDQDNLAVDVIVELGPHPALKGPAKQTLKQLGIDVPYIGTLDRKVPAYESLVACAGNLFTLGYKVDINAVNSDASVSENGEVTYQQYGRRLKDLPTYSWDHKSYWSETRTSKSFRHRALRTPLLGALVPGSPLSHPRWHNYLRLSELPWLADYAVDGSVVMPASAFLSMAIEALLQMPSTQGKEIQFRDVTIPTALPIPDTDRGVEVMLDLRPLDNSKDYAFTVYSFNDAGDSSINCTGNISTAAEASISAAAEYDLDQALSKTNYRLTSDNFYAQLDSVGLGYGSRFKLAQGWLETGKHLTVTQLNTAAVYQDHANDTYKIHPALLDGMTQGIFLAIQSSLEDALQDAYVGTSFKQITISTELLDVDEPQEYWTVSNKIEADQRTSRGNVSVHASTGKELARFEGIQLASLGRARDDKDPYRLFRTAWKPAFDFLGVSGNDADDLSTDDVVAIFRHSHPSCTVLDTDAEDDSNLYDLIVAKSVINQNALSKNLKPCGFVLSQPNEDLDNMTRVFSSKQCSLWQISQPRLETRLDVLIDNDSSVEIQQLVAKVSRESDVGSVTVLNLDTASDATFAQVGNQLVVVSEYNSTNGVPSENGQLIKQRRDRIQSLVDHQDRKLTCLHYHGSSVALRPSPEPLSTTASLLLSIGGHRVTNVQMNAACEANIGSILSLVSSGPAGENFSIKDGQVLVARIITDKTPAATPMAVFNGATLKLEESSSSYAIQEDTQSVLAGTVGVNVIESCLVRAGPTACVAVVKEVGATSKFKQGDNVLVLAENGEAQNSRLRVQETNAFSIPASLNSTISHIAVPLLQAIYVINNVAHIQKEHSFVVYGASTRLGMIAISLIRATGAGVVAVVDNSAQRQLVAERLVLPLKFIIQPSDLTLLTNFDKQFFINCTNGPVSSVVADAVSEAHFVSFNAADNAVEKTTQTRVDIMKLLMGKPAVIKNLLSTMITVASEPGLLPDLGTPRIAYSKVAEAVELFRTDAQLESIQLFDNGDPVPLQSTASTAKVQLDPSKVYIMAGGFGSFAWPVASWLLQAGARAVSFLQSLDETYPAVIADVIQWLQIRGVDAQITTDISKLNQVDGVFCGPRSISSKTLQAVEDIEKNNSLSMFVCISSAASQFSRAGESVSTTFYNKLVRWRRTHRLPASSVYIGLAQDAGCGSTEQASEAALKELGLPTLPSQALFSHLSHGALSQYPDGDDCEVDDDHSFTGLQLETKHQFWDTLPLMSVLNQELGQDDSSAAGATKSLSVLMREAKDPEEKLSALAEAFVEKMSVSLSIAAQDIHIGLPLSAYGMDSLVAVDFRTWFSKELRVNLALFEILGSSTTKHMLQHVCDLFTEQQDKAQTPSEAETTTKAGKPDADDENRIVLKPIPDQIPLSSFQRRMWFMDSMMESPGGLTCGFTLSIQGKPDLALLNDALHKLGRRNAIFRTRYVDGDEYAQQEVLEEVVGDVEFQDISADAKAESSVQDHMDALLKRPMDLEKGEVIRTVLLKVSEESYAWLVATHHITIDGSSRQSMMEQIVTCYNDAVHNENNTGNVPPLSYVDFTLWHEDMINSDAVKQDLGWWKKVLAGANGTSDLLPFAQHVRAEKASDQRRVIRSKLSTATLKRMKRVCGSVNATPFHFILAALRSFVFRYTNQEDLTLLVIAGERPHSAFERILGFFVNVIPLRWQGTFDESFEATLLKARELAVESMAHSQAPFDEIVDQLDLERNPQHFPLGQIALNYQMYAKSPRYSTEHFDIVDVHVTDVPTSSELQFEILEHQDAGLGFTLDYDSYLYSDRDMDRFLENFMVFIDSAVQDFRQPVEEIAMCGSLEMEVLRNSCWTEKITENSWMHMTLWDRYDQLTSQNGAAIAITTSDGRSITRAALKSRAIELAQVLHSAGVVKGDRIGVVSYASTDVIASMLAIARLRCTFVPMDPNNAQGRIEYMIENTSAAVVLHGSELDQLITNLSASTKANFISYETATVASTSEIALPAVTNASPDDVCYIVYTSGSTGKPKGVMVSHENTQAMLVGRETALSLGCSDVFLSHTSMSFDISMAQTWGSLSSGATMALATREARSDVEQLVEFIRTAQVTMIYFTPTQLAMIVENCLEELGRCNKLRSVSMIGEHLPPRLVKAVYDLKIDGLIFYNEYGPSESTSQNTYYKVPYPEPNQLTVDIGKPLPNSSTYVVNSRLRPVPVGVFGELCIGGPQVSLGYLGRASTAFVPNPLAGSLFTQSNWTRLYRTGDMARFRPTGVLDLKGRISGDKQVKLRGHRIDLEEIETEIHRLSRSDAALSAITSVVVLARTLDTDHGNMTDDRQLVAFIALRSPQGSDKLHEMATHLNEQLSNSLNKYMLPSCYQPMEAIPTMVSGKIDRVGLTNMKLQPIFHSKSKTTTVAAPVVEQVQASAPADGPVEVIKQLFATVLKLPADKSIQSADNFFDLGGQSVLALRLQKSLKKEFSVPVKLVDIFRNPTPGGLAVALKLTNATTAPVTADSARSSVEIDYDAEATLPNEPTYQAKNAVGTGLASSTRNGVLVVGADGYIGYYLLKYLLALQPNSRIYLLALADRFNLGDLFAAFLKNKLFDESVTQVDLLSRVEIVEGNVGDAKFGLGDAGFDALAQNIHAIYHTGGFVSLLATYSDLRARNVQSVLNMIELAAACKAEGATSLHYISTWSIVHVQTWQTTTIKDSLWLDEKSVDTFRPPTSNDHGYFKTRWVAEMLLEQASQRGLPSIIYRCPAHTAPIGSLSATPSDNFTINLYLSMVRTGLILKTAERPDGLESDVGMLPIDYIADTLVRLAATPEVQKPDQSEALRLHITNPRSVPYSEMPGLVAELREDGAQGKLLDLAPWFEQLTAASSEQANLEFAMYKEYLDKGHIMFTVDDSKTRPLLDKIDAESDAKRVKCPAVDAEYFRSMIVQAKLFGAAS</sequence>
<keyword evidence="7" id="KW-0560">Oxidoreductase</keyword>
<feature type="region of interest" description="Disordered" evidence="11">
    <location>
        <begin position="2166"/>
        <end position="2188"/>
    </location>
</feature>
<dbReference type="InterPro" id="IPR014030">
    <property type="entry name" value="Ketoacyl_synth_N"/>
</dbReference>
<keyword evidence="6" id="KW-0677">Repeat</keyword>
<dbReference type="InterPro" id="IPR049552">
    <property type="entry name" value="PKS_DH_N"/>
</dbReference>
<keyword evidence="2" id="KW-0597">Phosphoprotein</keyword>
<dbReference type="SUPFAM" id="SSF52151">
    <property type="entry name" value="FabD/lysophospholipase-like"/>
    <property type="match status" value="1"/>
</dbReference>
<dbReference type="InterPro" id="IPR020806">
    <property type="entry name" value="PKS_PP-bd"/>
</dbReference>
<dbReference type="InterPro" id="IPR042099">
    <property type="entry name" value="ANL_N_sf"/>
</dbReference>
<keyword evidence="8" id="KW-0511">Multifunctional enzyme</keyword>
<evidence type="ECO:0000256" key="6">
    <source>
        <dbReference type="ARBA" id="ARBA00022737"/>
    </source>
</evidence>
<name>A0A0A1TAY5_9HYPO</name>
<dbReference type="PROSITE" id="PS00455">
    <property type="entry name" value="AMP_BINDING"/>
    <property type="match status" value="1"/>
</dbReference>
<dbReference type="GO" id="GO:0016491">
    <property type="term" value="F:oxidoreductase activity"/>
    <property type="evidence" value="ECO:0007669"/>
    <property type="project" value="UniProtKB-KW"/>
</dbReference>
<dbReference type="Gene3D" id="3.10.129.110">
    <property type="entry name" value="Polyketide synthase dehydratase"/>
    <property type="match status" value="1"/>
</dbReference>
<dbReference type="Gene3D" id="3.40.47.10">
    <property type="match status" value="1"/>
</dbReference>
<dbReference type="InterPro" id="IPR001227">
    <property type="entry name" value="Ac_transferase_dom_sf"/>
</dbReference>
<dbReference type="Gene3D" id="3.30.559.30">
    <property type="entry name" value="Nonribosomal peptide synthetase, condensation domain"/>
    <property type="match status" value="1"/>
</dbReference>
<dbReference type="InterPro" id="IPR014043">
    <property type="entry name" value="Acyl_transferase_dom"/>
</dbReference>
<dbReference type="Pfam" id="PF14765">
    <property type="entry name" value="PS-DH"/>
    <property type="match status" value="1"/>
</dbReference>
<dbReference type="PROSITE" id="PS52004">
    <property type="entry name" value="KS3_2"/>
    <property type="match status" value="1"/>
</dbReference>
<feature type="region of interest" description="N-terminal hotdog fold" evidence="10">
    <location>
        <begin position="939"/>
        <end position="1066"/>
    </location>
</feature>
<dbReference type="GO" id="GO:0032259">
    <property type="term" value="P:methylation"/>
    <property type="evidence" value="ECO:0007669"/>
    <property type="project" value="UniProtKB-KW"/>
</dbReference>
<dbReference type="SMART" id="SM00827">
    <property type="entry name" value="PKS_AT"/>
    <property type="match status" value="1"/>
</dbReference>
<dbReference type="InterPro" id="IPR013120">
    <property type="entry name" value="FAR_NAD-bd"/>
</dbReference>
<evidence type="ECO:0000313" key="15">
    <source>
        <dbReference type="EMBL" id="CEJ91944.1"/>
    </source>
</evidence>
<evidence type="ECO:0008006" key="17">
    <source>
        <dbReference type="Google" id="ProtNLM"/>
    </source>
</evidence>
<dbReference type="PROSITE" id="PS50075">
    <property type="entry name" value="CARRIER"/>
    <property type="match status" value="2"/>
</dbReference>
<dbReference type="FunFam" id="3.40.366.10:FF:000002">
    <property type="entry name" value="Probable polyketide synthase 2"/>
    <property type="match status" value="1"/>
</dbReference>
<keyword evidence="3" id="KW-0436">Ligase</keyword>
<dbReference type="InterPro" id="IPR001242">
    <property type="entry name" value="Condensation_dom"/>
</dbReference>
<dbReference type="SUPFAM" id="SSF52777">
    <property type="entry name" value="CoA-dependent acyltransferases"/>
    <property type="match status" value="2"/>
</dbReference>
<dbReference type="GO" id="GO:0044550">
    <property type="term" value="P:secondary metabolite biosynthetic process"/>
    <property type="evidence" value="ECO:0007669"/>
    <property type="project" value="TreeGrafter"/>
</dbReference>
<dbReference type="InterPro" id="IPR016035">
    <property type="entry name" value="Acyl_Trfase/lysoPLipase"/>
</dbReference>
<dbReference type="SUPFAM" id="SSF56801">
    <property type="entry name" value="Acetyl-CoA synthetase-like"/>
    <property type="match status" value="1"/>
</dbReference>
<dbReference type="InterPro" id="IPR014031">
    <property type="entry name" value="Ketoacyl_synth_C"/>
</dbReference>
<dbReference type="NCBIfam" id="TIGR01733">
    <property type="entry name" value="AA-adenyl-dom"/>
    <property type="match status" value="1"/>
</dbReference>
<feature type="domain" description="PKS/mFAS DH" evidence="14">
    <location>
        <begin position="939"/>
        <end position="1236"/>
    </location>
</feature>
<gene>
    <name evidence="15" type="ORF">VHEMI07626</name>
</gene>
<evidence type="ECO:0000256" key="3">
    <source>
        <dbReference type="ARBA" id="ARBA00022598"/>
    </source>
</evidence>
<comment type="similarity">
    <text evidence="9">In the C-terminal section; belongs to the NRP synthetase family.</text>
</comment>
<feature type="region of interest" description="Disordered" evidence="11">
    <location>
        <begin position="1"/>
        <end position="29"/>
    </location>
</feature>
<dbReference type="Proteomes" id="UP000039046">
    <property type="component" value="Unassembled WGS sequence"/>
</dbReference>
<dbReference type="SUPFAM" id="SSF51735">
    <property type="entry name" value="NAD(P)-binding Rossmann-fold domains"/>
    <property type="match status" value="2"/>
</dbReference>
<keyword evidence="1" id="KW-0596">Phosphopantetheine</keyword>
<feature type="domain" description="Ketosynthase family 3 (KS3)" evidence="13">
    <location>
        <begin position="27"/>
        <end position="451"/>
    </location>
</feature>
<accession>A0A0A1TAY5</accession>
<dbReference type="Pfam" id="PF00550">
    <property type="entry name" value="PP-binding"/>
    <property type="match status" value="1"/>
</dbReference>
<dbReference type="SUPFAM" id="SSF55048">
    <property type="entry name" value="Probable ACP-binding domain of malonyl-CoA ACP transacylase"/>
    <property type="match status" value="1"/>
</dbReference>
<dbReference type="GO" id="GO:0006633">
    <property type="term" value="P:fatty acid biosynthetic process"/>
    <property type="evidence" value="ECO:0007669"/>
    <property type="project" value="InterPro"/>
</dbReference>
<dbReference type="InterPro" id="IPR000873">
    <property type="entry name" value="AMP-dep_synth/lig_dom"/>
</dbReference>
<evidence type="ECO:0000256" key="4">
    <source>
        <dbReference type="ARBA" id="ARBA00022603"/>
    </source>
</evidence>
<evidence type="ECO:0000313" key="16">
    <source>
        <dbReference type="Proteomes" id="UP000039046"/>
    </source>
</evidence>
<dbReference type="InterPro" id="IPR020845">
    <property type="entry name" value="AMP-binding_CS"/>
</dbReference>